<organism evidence="2 3">
    <name type="scientific">Gossypium darwinii</name>
    <name type="common">Darwin's cotton</name>
    <name type="synonym">Gossypium barbadense var. darwinii</name>
    <dbReference type="NCBI Taxonomy" id="34276"/>
    <lineage>
        <taxon>Eukaryota</taxon>
        <taxon>Viridiplantae</taxon>
        <taxon>Streptophyta</taxon>
        <taxon>Embryophyta</taxon>
        <taxon>Tracheophyta</taxon>
        <taxon>Spermatophyta</taxon>
        <taxon>Magnoliopsida</taxon>
        <taxon>eudicotyledons</taxon>
        <taxon>Gunneridae</taxon>
        <taxon>Pentapetalae</taxon>
        <taxon>rosids</taxon>
        <taxon>malvids</taxon>
        <taxon>Malvales</taxon>
        <taxon>Malvaceae</taxon>
        <taxon>Malvoideae</taxon>
        <taxon>Gossypium</taxon>
    </lineage>
</organism>
<keyword evidence="1" id="KW-0812">Transmembrane</keyword>
<name>A0A5D2D881_GOSDA</name>
<feature type="transmembrane region" description="Helical" evidence="1">
    <location>
        <begin position="85"/>
        <end position="104"/>
    </location>
</feature>
<evidence type="ECO:0000256" key="1">
    <source>
        <dbReference type="SAM" id="Phobius"/>
    </source>
</evidence>
<evidence type="ECO:0000313" key="3">
    <source>
        <dbReference type="Proteomes" id="UP000323506"/>
    </source>
</evidence>
<dbReference type="PANTHER" id="PTHR34741:SF1">
    <property type="entry name" value="PGG DOMAIN-CONTAINING PROTEIN"/>
    <property type="match status" value="1"/>
</dbReference>
<dbReference type="AlphaFoldDB" id="A0A5D2D881"/>
<evidence type="ECO:0000313" key="2">
    <source>
        <dbReference type="EMBL" id="TYG77210.1"/>
    </source>
</evidence>
<dbReference type="EMBL" id="CM017703">
    <property type="protein sequence ID" value="TYG77210.1"/>
    <property type="molecule type" value="Genomic_DNA"/>
</dbReference>
<feature type="transmembrane region" description="Helical" evidence="1">
    <location>
        <begin position="152"/>
        <end position="171"/>
    </location>
</feature>
<dbReference type="PANTHER" id="PTHR34741">
    <property type="entry name" value="IMAP FAMILY MEMBER 1, PUTATIVE-RELATED"/>
    <property type="match status" value="1"/>
</dbReference>
<protein>
    <submittedName>
        <fullName evidence="2">Uncharacterized protein</fullName>
    </submittedName>
</protein>
<sequence length="199" mass="22410">MIFQQKFQTFLFSITATFIRFRPEFLYLQRLQEQLPSLSQPAIIAGVDIEGQAVRMPMPMPSPSPQPQLPSQLHPLLALQNHQQWQNTVIAFCFSYALGVSLQYATPHQSDQHLPFAMVLLSFLVLLIFILMLGAFFINPYCTTTSNALQKVALLLSAAAFAHTLSIPLSFELKCTIWAVFLLPFLAAIIFTYLNTKTA</sequence>
<reference evidence="2 3" key="1">
    <citation type="submission" date="2019-06" db="EMBL/GenBank/DDBJ databases">
        <title>WGS assembly of Gossypium darwinii.</title>
        <authorList>
            <person name="Chen Z.J."/>
            <person name="Sreedasyam A."/>
            <person name="Ando A."/>
            <person name="Song Q."/>
            <person name="De L."/>
            <person name="Hulse-Kemp A."/>
            <person name="Ding M."/>
            <person name="Ye W."/>
            <person name="Kirkbride R."/>
            <person name="Jenkins J."/>
            <person name="Plott C."/>
            <person name="Lovell J."/>
            <person name="Lin Y.-M."/>
            <person name="Vaughn R."/>
            <person name="Liu B."/>
            <person name="Li W."/>
            <person name="Simpson S."/>
            <person name="Scheffler B."/>
            <person name="Saski C."/>
            <person name="Grover C."/>
            <person name="Hu G."/>
            <person name="Conover J."/>
            <person name="Carlson J."/>
            <person name="Shu S."/>
            <person name="Boston L."/>
            <person name="Williams M."/>
            <person name="Peterson D."/>
            <person name="Mcgee K."/>
            <person name="Jones D."/>
            <person name="Wendel J."/>
            <person name="Stelly D."/>
            <person name="Grimwood J."/>
            <person name="Schmutz J."/>
        </authorList>
    </citation>
    <scope>NUCLEOTIDE SEQUENCE [LARGE SCALE GENOMIC DNA]</scope>
    <source>
        <strain evidence="2">1808015.09</strain>
    </source>
</reference>
<feature type="transmembrane region" description="Helical" evidence="1">
    <location>
        <begin position="177"/>
        <end position="194"/>
    </location>
</feature>
<feature type="transmembrane region" description="Helical" evidence="1">
    <location>
        <begin position="116"/>
        <end position="140"/>
    </location>
</feature>
<keyword evidence="1" id="KW-1133">Transmembrane helix</keyword>
<keyword evidence="1" id="KW-0472">Membrane</keyword>
<dbReference type="Proteomes" id="UP000323506">
    <property type="component" value="Chromosome D03"/>
</dbReference>
<accession>A0A5D2D881</accession>
<proteinExistence type="predicted"/>
<keyword evidence="3" id="KW-1185">Reference proteome</keyword>
<gene>
    <name evidence="2" type="ORF">ES288_D03G176400v1</name>
</gene>